<evidence type="ECO:0000256" key="9">
    <source>
        <dbReference type="ARBA" id="ARBA00030852"/>
    </source>
</evidence>
<proteinExistence type="predicted"/>
<evidence type="ECO:0000313" key="12">
    <source>
        <dbReference type="EMBL" id="CAG06173.1"/>
    </source>
</evidence>
<dbReference type="GO" id="GO:0010833">
    <property type="term" value="P:telomere maintenance via telomere lengthening"/>
    <property type="evidence" value="ECO:0007669"/>
    <property type="project" value="UniProtKB-UniRule"/>
</dbReference>
<dbReference type="InterPro" id="IPR036871">
    <property type="entry name" value="PX_dom_sf"/>
</dbReference>
<accession>Q4RZK9</accession>
<dbReference type="InterPro" id="IPR042082">
    <property type="entry name" value="CST_Stn1_wHTH1_sf"/>
</dbReference>
<dbReference type="PANTHER" id="PTHR13989:SF33">
    <property type="entry name" value="CST COMPLEX SUBUNIT STN1"/>
    <property type="match status" value="1"/>
</dbReference>
<evidence type="ECO:0000256" key="4">
    <source>
        <dbReference type="ARBA" id="ARBA00022454"/>
    </source>
</evidence>
<dbReference type="SUPFAM" id="SSF50249">
    <property type="entry name" value="Nucleic acid-binding proteins"/>
    <property type="match status" value="1"/>
</dbReference>
<sequence length="391" mass="45157">MISVRDEMEMDKMDPAEEPPSLLWGLDPVFSAFAKLYVKDILEMAESRQVPGIYFYNLHPIFNVDVLGTVVSKRERNDFFCYGVDDGTGVINCLCWKMTCSRSKRSLLDVRDQHSDGALGGFNVAAELEKLKQIQYNHCHLDIGELLRVRGAVKTSRQQREITASTYYKVNDPMMAVQIEWMMEVPELYRQCYDKPFEVQPDASGEPAVSALSKAANIIKEFLIQKSVVRFRPYDVLDLLEPLVPRQPRTESADQPMAGPSACQQLRQLQKEALKVLQDDGVVYCKFKTQDEVYHVTVQDKDLIIAIKDIIREDSKKEKVKMQFRTVLDVKVVDVEKRRSPSKHYVYLINVTYSDNTSHIIYRRYSKFFDLQVIILHSQAPLVTLCRWGFY</sequence>
<evidence type="ECO:0000256" key="7">
    <source>
        <dbReference type="ARBA" id="ARBA00023242"/>
    </source>
</evidence>
<dbReference type="InterPro" id="IPR040260">
    <property type="entry name" value="RFA2-like"/>
</dbReference>
<dbReference type="PANTHER" id="PTHR13989">
    <property type="entry name" value="REPLICATION PROTEIN A-RELATED"/>
    <property type="match status" value="1"/>
</dbReference>
<dbReference type="InterPro" id="IPR012340">
    <property type="entry name" value="NA-bd_OB-fold"/>
</dbReference>
<dbReference type="GO" id="GO:0035091">
    <property type="term" value="F:phosphatidylinositol binding"/>
    <property type="evidence" value="ECO:0007669"/>
    <property type="project" value="InterPro"/>
</dbReference>
<evidence type="ECO:0000256" key="8">
    <source>
        <dbReference type="ARBA" id="ARBA00030039"/>
    </source>
</evidence>
<protein>
    <recommendedName>
        <fullName evidence="3 10">CST complex subunit STN1</fullName>
    </recommendedName>
    <alternativeName>
        <fullName evidence="9 10">Oligonucleotide/oligosaccharide-binding fold-containing protein 1</fullName>
    </alternativeName>
    <alternativeName>
        <fullName evidence="8 10">Suppressor of cdc thirteen homolog</fullName>
    </alternativeName>
</protein>
<keyword evidence="4 10" id="KW-0158">Chromosome</keyword>
<reference evidence="12" key="2">
    <citation type="submission" date="2004-02" db="EMBL/GenBank/DDBJ databases">
        <authorList>
            <consortium name="Genoscope"/>
            <consortium name="Whitehead Institute Centre for Genome Research"/>
        </authorList>
    </citation>
    <scope>NUCLEOTIDE SEQUENCE</scope>
</reference>
<evidence type="ECO:0000256" key="10">
    <source>
        <dbReference type="PIRNR" id="PIRNR036950"/>
    </source>
</evidence>
<evidence type="ECO:0000256" key="3">
    <source>
        <dbReference type="ARBA" id="ARBA00017411"/>
    </source>
</evidence>
<dbReference type="GO" id="GO:1990879">
    <property type="term" value="C:CST complex"/>
    <property type="evidence" value="ECO:0007669"/>
    <property type="project" value="InterPro"/>
</dbReference>
<evidence type="ECO:0000256" key="5">
    <source>
        <dbReference type="ARBA" id="ARBA00022895"/>
    </source>
</evidence>
<dbReference type="InterPro" id="IPR036390">
    <property type="entry name" value="WH_DNA-bd_sf"/>
</dbReference>
<evidence type="ECO:0000259" key="11">
    <source>
        <dbReference type="Pfam" id="PF09170"/>
    </source>
</evidence>
<dbReference type="InterPro" id="IPR015253">
    <property type="entry name" value="CST_STN1_C"/>
</dbReference>
<dbReference type="Gene3D" id="1.10.10.980">
    <property type="entry name" value="CST, Suppressor of Cdc13 homolog, complex subunit STN1, N-terminal domain"/>
    <property type="match status" value="1"/>
</dbReference>
<gene>
    <name evidence="12" type="ORF">GSTENG00026426001</name>
</gene>
<organism evidence="12">
    <name type="scientific">Tetraodon nigroviridis</name>
    <name type="common">Spotted green pufferfish</name>
    <name type="synonym">Chelonodon nigroviridis</name>
    <dbReference type="NCBI Taxonomy" id="99883"/>
    <lineage>
        <taxon>Eukaryota</taxon>
        <taxon>Metazoa</taxon>
        <taxon>Chordata</taxon>
        <taxon>Craniata</taxon>
        <taxon>Vertebrata</taxon>
        <taxon>Euteleostomi</taxon>
        <taxon>Actinopterygii</taxon>
        <taxon>Neopterygii</taxon>
        <taxon>Teleostei</taxon>
        <taxon>Neoteleostei</taxon>
        <taxon>Acanthomorphata</taxon>
        <taxon>Eupercaria</taxon>
        <taxon>Tetraodontiformes</taxon>
        <taxon>Tetradontoidea</taxon>
        <taxon>Tetraodontidae</taxon>
        <taxon>Tetraodon</taxon>
    </lineage>
</organism>
<dbReference type="KEGG" id="tng:GSTEN00026426G001"/>
<evidence type="ECO:0000256" key="2">
    <source>
        <dbReference type="ARBA" id="ARBA00004574"/>
    </source>
</evidence>
<keyword evidence="5 10" id="KW-0779">Telomere</keyword>
<feature type="domain" description="Stn1 C-terminal" evidence="11">
    <location>
        <begin position="208"/>
        <end position="319"/>
    </location>
</feature>
<dbReference type="PIRSF" id="PIRSF036950">
    <property type="entry name" value="UCP036950"/>
    <property type="match status" value="1"/>
</dbReference>
<dbReference type="AlphaFoldDB" id="Q4RZK9"/>
<dbReference type="SUPFAM" id="SSF64268">
    <property type="entry name" value="PX domain"/>
    <property type="match status" value="1"/>
</dbReference>
<dbReference type="Gene3D" id="2.40.50.140">
    <property type="entry name" value="Nucleic acid-binding proteins"/>
    <property type="match status" value="1"/>
</dbReference>
<dbReference type="SUPFAM" id="SSF46785">
    <property type="entry name" value="Winged helix' DNA-binding domain"/>
    <property type="match status" value="1"/>
</dbReference>
<name>Q4RZK9_TETNG</name>
<dbReference type="CDD" id="cd04483">
    <property type="entry name" value="hOBFC1_like"/>
    <property type="match status" value="1"/>
</dbReference>
<reference evidence="12" key="1">
    <citation type="journal article" date="2004" name="Nature">
        <title>Genome duplication in the teleost fish Tetraodon nigroviridis reveals the early vertebrate proto-karyotype.</title>
        <authorList>
            <person name="Jaillon O."/>
            <person name="Aury J.-M."/>
            <person name="Brunet F."/>
            <person name="Petit J.-L."/>
            <person name="Stange-Thomann N."/>
            <person name="Mauceli E."/>
            <person name="Bouneau L."/>
            <person name="Fischer C."/>
            <person name="Ozouf-Costaz C."/>
            <person name="Bernot A."/>
            <person name="Nicaud S."/>
            <person name="Jaffe D."/>
            <person name="Fisher S."/>
            <person name="Lutfalla G."/>
            <person name="Dossat C."/>
            <person name="Segurens B."/>
            <person name="Dasilva C."/>
            <person name="Salanoubat M."/>
            <person name="Levy M."/>
            <person name="Boudet N."/>
            <person name="Castellano S."/>
            <person name="Anthouard V."/>
            <person name="Jubin C."/>
            <person name="Castelli V."/>
            <person name="Katinka M."/>
            <person name="Vacherie B."/>
            <person name="Biemont C."/>
            <person name="Skalli Z."/>
            <person name="Cattolico L."/>
            <person name="Poulain J."/>
            <person name="De Berardinis V."/>
            <person name="Cruaud C."/>
            <person name="Duprat S."/>
            <person name="Brottier P."/>
            <person name="Coutanceau J.-P."/>
            <person name="Gouzy J."/>
            <person name="Parra G."/>
            <person name="Lardier G."/>
            <person name="Chapple C."/>
            <person name="McKernan K.J."/>
            <person name="McEwan P."/>
            <person name="Bosak S."/>
            <person name="Kellis M."/>
            <person name="Volff J.-N."/>
            <person name="Guigo R."/>
            <person name="Zody M.C."/>
            <person name="Mesirov J."/>
            <person name="Lindblad-Toh K."/>
            <person name="Birren B."/>
            <person name="Nusbaum C."/>
            <person name="Kahn D."/>
            <person name="Robinson-Rechavi M."/>
            <person name="Laudet V."/>
            <person name="Schachter V."/>
            <person name="Quetier F."/>
            <person name="Saurin W."/>
            <person name="Scarpelli C."/>
            <person name="Wincker P."/>
            <person name="Lander E.S."/>
            <person name="Weissenbach J."/>
            <person name="Roest Crollius H."/>
        </authorList>
    </citation>
    <scope>NUCLEOTIDE SEQUENCE [LARGE SCALE GENOMIC DNA]</scope>
</reference>
<dbReference type="GO" id="GO:0043047">
    <property type="term" value="F:single-stranded telomeric DNA binding"/>
    <property type="evidence" value="ECO:0007669"/>
    <property type="project" value="UniProtKB-UniRule"/>
</dbReference>
<dbReference type="FunFam" id="2.40.50.140:FF:000181">
    <property type="entry name" value="CST complex subunit STN1"/>
    <property type="match status" value="1"/>
</dbReference>
<dbReference type="EMBL" id="CAAE01014786">
    <property type="protein sequence ID" value="CAG06173.1"/>
    <property type="molecule type" value="Genomic_DNA"/>
</dbReference>
<comment type="function">
    <text evidence="10">Component of the CST complex. The CST complex binds single-stranded DNA with high affinity in a sequence-independent manner, while isolated subunits bind DNA with low affinity by themselves.</text>
</comment>
<comment type="subcellular location">
    <subcellularLocation>
        <location evidence="2">Chromosome</location>
        <location evidence="2">Telomere</location>
    </subcellularLocation>
    <subcellularLocation>
        <location evidence="1 10">Nucleus</location>
    </subcellularLocation>
</comment>
<dbReference type="Gene3D" id="3.30.1520.10">
    <property type="entry name" value="Phox-like domain"/>
    <property type="match status" value="1"/>
</dbReference>
<dbReference type="InterPro" id="IPR014647">
    <property type="entry name" value="Stn1"/>
</dbReference>
<keyword evidence="6 10" id="KW-0238">DNA-binding</keyword>
<comment type="subunit">
    <text evidence="10">Component of the CST complex.</text>
</comment>
<keyword evidence="7 10" id="KW-0539">Nucleus</keyword>
<dbReference type="Pfam" id="PF09170">
    <property type="entry name" value="STN1_2"/>
    <property type="match status" value="1"/>
</dbReference>
<dbReference type="OrthoDB" id="77828at2759"/>
<evidence type="ECO:0000256" key="6">
    <source>
        <dbReference type="ARBA" id="ARBA00023125"/>
    </source>
</evidence>
<evidence type="ECO:0000256" key="1">
    <source>
        <dbReference type="ARBA" id="ARBA00004123"/>
    </source>
</evidence>
<dbReference type="GO" id="GO:0016233">
    <property type="term" value="P:telomere capping"/>
    <property type="evidence" value="ECO:0007669"/>
    <property type="project" value="InterPro"/>
</dbReference>